<dbReference type="Proteomes" id="UP000766629">
    <property type="component" value="Unassembled WGS sequence"/>
</dbReference>
<dbReference type="SUPFAM" id="SSF46785">
    <property type="entry name" value="Winged helix' DNA-binding domain"/>
    <property type="match status" value="1"/>
</dbReference>
<dbReference type="InterPro" id="IPR001034">
    <property type="entry name" value="DeoR_HTH"/>
</dbReference>
<evidence type="ECO:0000313" key="5">
    <source>
        <dbReference type="Proteomes" id="UP000766629"/>
    </source>
</evidence>
<evidence type="ECO:0000313" key="4">
    <source>
        <dbReference type="EMBL" id="MBY6142261.1"/>
    </source>
</evidence>
<keyword evidence="4" id="KW-0238">DNA-binding</keyword>
<dbReference type="PANTHER" id="PTHR30363:SF44">
    <property type="entry name" value="AGA OPERON TRANSCRIPTIONAL REPRESSOR-RELATED"/>
    <property type="match status" value="1"/>
</dbReference>
<keyword evidence="1" id="KW-0805">Transcription regulation</keyword>
<dbReference type="RefSeq" id="WP_222510173.1">
    <property type="nucleotide sequence ID" value="NZ_JAHVJA010000024.1"/>
</dbReference>
<dbReference type="PRINTS" id="PR00037">
    <property type="entry name" value="HTHLACR"/>
</dbReference>
<keyword evidence="2" id="KW-0804">Transcription</keyword>
<feature type="domain" description="HTH deoR-type" evidence="3">
    <location>
        <begin position="8"/>
        <end position="63"/>
    </location>
</feature>
<name>A0ABS7NM30_9RHOB</name>
<dbReference type="InterPro" id="IPR036388">
    <property type="entry name" value="WH-like_DNA-bd_sf"/>
</dbReference>
<dbReference type="GO" id="GO:0003677">
    <property type="term" value="F:DNA binding"/>
    <property type="evidence" value="ECO:0007669"/>
    <property type="project" value="UniProtKB-KW"/>
</dbReference>
<dbReference type="SMART" id="SM00420">
    <property type="entry name" value="HTH_DEOR"/>
    <property type="match status" value="1"/>
</dbReference>
<proteinExistence type="predicted"/>
<dbReference type="PANTHER" id="PTHR30363">
    <property type="entry name" value="HTH-TYPE TRANSCRIPTIONAL REGULATOR SRLR-RELATED"/>
    <property type="match status" value="1"/>
</dbReference>
<dbReference type="SMART" id="SM01134">
    <property type="entry name" value="DeoRC"/>
    <property type="match status" value="1"/>
</dbReference>
<keyword evidence="5" id="KW-1185">Reference proteome</keyword>
<dbReference type="InterPro" id="IPR014036">
    <property type="entry name" value="DeoR-like_C"/>
</dbReference>
<sequence>MSDSHSLSHRELELVDALRRLGGSARSAELARMLDVSEETVRRTIKALNKAGAVQRVHGGAFLAGPQSATSFARRISENQKEKARIAALAARHVRDGMALFLDVGSTTAFVAEELRQKSGLIVVTNSIGAAQTLANHNGNRVHFLGGEMHSNERGTFGYVAEQQLRRFSLDLAILSADAVSAKQGVLYHSAEEAQLACVAAECAQKVAIAMAHPKFADTAPHCGPEPRRISVLFTDQDPGKKLTHALAEWGVKTEIALPGKTG</sequence>
<dbReference type="Gene3D" id="1.10.10.10">
    <property type="entry name" value="Winged helix-like DNA-binding domain superfamily/Winged helix DNA-binding domain"/>
    <property type="match status" value="1"/>
</dbReference>
<dbReference type="PROSITE" id="PS51000">
    <property type="entry name" value="HTH_DEOR_2"/>
    <property type="match status" value="1"/>
</dbReference>
<dbReference type="InterPro" id="IPR050313">
    <property type="entry name" value="Carb_Metab_HTH_regulators"/>
</dbReference>
<dbReference type="InterPro" id="IPR037171">
    <property type="entry name" value="NagB/RpiA_transferase-like"/>
</dbReference>
<dbReference type="Pfam" id="PF08220">
    <property type="entry name" value="HTH_DeoR"/>
    <property type="match status" value="1"/>
</dbReference>
<organism evidence="4 5">
    <name type="scientific">Leisingera daeponensis</name>
    <dbReference type="NCBI Taxonomy" id="405746"/>
    <lineage>
        <taxon>Bacteria</taxon>
        <taxon>Pseudomonadati</taxon>
        <taxon>Pseudomonadota</taxon>
        <taxon>Alphaproteobacteria</taxon>
        <taxon>Rhodobacterales</taxon>
        <taxon>Roseobacteraceae</taxon>
        <taxon>Leisingera</taxon>
    </lineage>
</organism>
<protein>
    <submittedName>
        <fullName evidence="4">DeoR/GlpR family DNA-binding transcription regulator</fullName>
    </submittedName>
</protein>
<dbReference type="Gene3D" id="3.40.50.1360">
    <property type="match status" value="1"/>
</dbReference>
<dbReference type="InterPro" id="IPR036390">
    <property type="entry name" value="WH_DNA-bd_sf"/>
</dbReference>
<gene>
    <name evidence="4" type="ORF">KUV26_22785</name>
</gene>
<comment type="caution">
    <text evidence="4">The sequence shown here is derived from an EMBL/GenBank/DDBJ whole genome shotgun (WGS) entry which is preliminary data.</text>
</comment>
<dbReference type="Pfam" id="PF00455">
    <property type="entry name" value="DeoRC"/>
    <property type="match status" value="1"/>
</dbReference>
<dbReference type="SUPFAM" id="SSF100950">
    <property type="entry name" value="NagB/RpiA/CoA transferase-like"/>
    <property type="match status" value="1"/>
</dbReference>
<evidence type="ECO:0000256" key="1">
    <source>
        <dbReference type="ARBA" id="ARBA00023015"/>
    </source>
</evidence>
<reference evidence="4 5" key="1">
    <citation type="submission" date="2021-06" db="EMBL/GenBank/DDBJ databases">
        <title>50 bacteria genomes isolated from Dapeng, Shenzhen, China.</title>
        <authorList>
            <person name="Zheng W."/>
            <person name="Yu S."/>
            <person name="Huang Y."/>
        </authorList>
    </citation>
    <scope>NUCLEOTIDE SEQUENCE [LARGE SCALE GENOMIC DNA]</scope>
    <source>
        <strain evidence="4 5">DP1N14-2</strain>
    </source>
</reference>
<dbReference type="EMBL" id="JAHVJA010000024">
    <property type="protein sequence ID" value="MBY6142261.1"/>
    <property type="molecule type" value="Genomic_DNA"/>
</dbReference>
<evidence type="ECO:0000256" key="2">
    <source>
        <dbReference type="ARBA" id="ARBA00023163"/>
    </source>
</evidence>
<accession>A0ABS7NM30</accession>
<evidence type="ECO:0000259" key="3">
    <source>
        <dbReference type="PROSITE" id="PS51000"/>
    </source>
</evidence>